<evidence type="ECO:0000256" key="9">
    <source>
        <dbReference type="RuleBase" id="RU364090"/>
    </source>
</evidence>
<feature type="transmembrane region" description="Helical" evidence="9">
    <location>
        <begin position="13"/>
        <end position="38"/>
    </location>
</feature>
<keyword evidence="10" id="KW-0282">Flagellum</keyword>
<dbReference type="Pfam" id="PF01313">
    <property type="entry name" value="Bac_export_3"/>
    <property type="match status" value="1"/>
</dbReference>
<dbReference type="GO" id="GO:0005886">
    <property type="term" value="C:plasma membrane"/>
    <property type="evidence" value="ECO:0007669"/>
    <property type="project" value="UniProtKB-SubCell"/>
</dbReference>
<dbReference type="Proteomes" id="UP000184088">
    <property type="component" value="Unassembled WGS sequence"/>
</dbReference>
<feature type="transmembrane region" description="Helical" evidence="9">
    <location>
        <begin position="50"/>
        <end position="70"/>
    </location>
</feature>
<dbReference type="PIRSF" id="PIRSF004669">
    <property type="entry name" value="FliQ"/>
    <property type="match status" value="1"/>
</dbReference>
<keyword evidence="5 9" id="KW-0812">Transmembrane</keyword>
<protein>
    <recommendedName>
        <fullName evidence="3 9">Flagellar biosynthetic protein FliQ</fullName>
    </recommendedName>
</protein>
<evidence type="ECO:0000313" key="11">
    <source>
        <dbReference type="Proteomes" id="UP000184088"/>
    </source>
</evidence>
<dbReference type="PANTHER" id="PTHR34040">
    <property type="entry name" value="FLAGELLAR BIOSYNTHETIC PROTEIN FLIQ"/>
    <property type="match status" value="1"/>
</dbReference>
<dbReference type="PANTHER" id="PTHR34040:SF2">
    <property type="entry name" value="FLAGELLAR BIOSYNTHETIC PROTEIN FLIQ"/>
    <property type="match status" value="1"/>
</dbReference>
<comment type="similarity">
    <text evidence="2 9">Belongs to the FliQ/MopD/SpaQ family.</text>
</comment>
<sequence>MDQATVIDLARKALYTALLIGGPIMLLSMLVGLIISIFQATTQIQEQSLTFIPKIAIVAIVLLIFGPWMMTVMKNFTEDLLLNIQRYIR</sequence>
<keyword evidence="4 9" id="KW-1003">Cell membrane</keyword>
<name>A0A1M4XLG2_9THEO</name>
<gene>
    <name evidence="9" type="primary">fliQ</name>
    <name evidence="10" type="ORF">SAMN02746089_01046</name>
</gene>
<dbReference type="PRINTS" id="PR00952">
    <property type="entry name" value="TYPE3IMQPROT"/>
</dbReference>
<dbReference type="InterPro" id="IPR006305">
    <property type="entry name" value="FliQ"/>
</dbReference>
<keyword evidence="6 9" id="KW-1133">Transmembrane helix</keyword>
<dbReference type="InterPro" id="IPR002191">
    <property type="entry name" value="Bac_export_3"/>
</dbReference>
<comment type="function">
    <text evidence="9">Role in flagellar biosynthesis.</text>
</comment>
<evidence type="ECO:0000256" key="4">
    <source>
        <dbReference type="ARBA" id="ARBA00022475"/>
    </source>
</evidence>
<keyword evidence="10" id="KW-0969">Cilium</keyword>
<dbReference type="GO" id="GO:0009306">
    <property type="term" value="P:protein secretion"/>
    <property type="evidence" value="ECO:0007669"/>
    <property type="project" value="InterPro"/>
</dbReference>
<dbReference type="STRING" id="1121256.SAMN02746089_01046"/>
<evidence type="ECO:0000313" key="10">
    <source>
        <dbReference type="EMBL" id="SHE94276.1"/>
    </source>
</evidence>
<reference evidence="10 11" key="1">
    <citation type="submission" date="2016-11" db="EMBL/GenBank/DDBJ databases">
        <authorList>
            <person name="Jaros S."/>
            <person name="Januszkiewicz K."/>
            <person name="Wedrychowicz H."/>
        </authorList>
    </citation>
    <scope>NUCLEOTIDE SEQUENCE [LARGE SCALE GENOMIC DNA]</scope>
    <source>
        <strain evidence="10 11">DSM 17918</strain>
    </source>
</reference>
<dbReference type="AlphaFoldDB" id="A0A1M4XLG2"/>
<keyword evidence="7 9" id="KW-0472">Membrane</keyword>
<accession>A0A1M4XLG2</accession>
<evidence type="ECO:0000256" key="8">
    <source>
        <dbReference type="ARBA" id="ARBA00023143"/>
    </source>
</evidence>
<keyword evidence="8 9" id="KW-0975">Bacterial flagellum</keyword>
<evidence type="ECO:0000256" key="1">
    <source>
        <dbReference type="ARBA" id="ARBA00004651"/>
    </source>
</evidence>
<keyword evidence="10" id="KW-0966">Cell projection</keyword>
<dbReference type="NCBIfam" id="TIGR01402">
    <property type="entry name" value="fliQ"/>
    <property type="match status" value="1"/>
</dbReference>
<comment type="subcellular location">
    <subcellularLocation>
        <location evidence="1 9">Cell membrane</location>
        <topology evidence="1">Multi-pass membrane protein</topology>
    </subcellularLocation>
    <subcellularLocation>
        <location evidence="9">Bacterial flagellum basal body</location>
    </subcellularLocation>
</comment>
<dbReference type="RefSeq" id="WP_073342336.1">
    <property type="nucleotide sequence ID" value="NZ_FQVH01000008.1"/>
</dbReference>
<evidence type="ECO:0000256" key="5">
    <source>
        <dbReference type="ARBA" id="ARBA00022692"/>
    </source>
</evidence>
<proteinExistence type="inferred from homology"/>
<evidence type="ECO:0000256" key="3">
    <source>
        <dbReference type="ARBA" id="ARBA00021718"/>
    </source>
</evidence>
<organism evidence="10 11">
    <name type="scientific">Caldanaerobius fijiensis DSM 17918</name>
    <dbReference type="NCBI Taxonomy" id="1121256"/>
    <lineage>
        <taxon>Bacteria</taxon>
        <taxon>Bacillati</taxon>
        <taxon>Bacillota</taxon>
        <taxon>Clostridia</taxon>
        <taxon>Thermoanaerobacterales</taxon>
        <taxon>Thermoanaerobacteraceae</taxon>
        <taxon>Caldanaerobius</taxon>
    </lineage>
</organism>
<dbReference type="GO" id="GO:0044780">
    <property type="term" value="P:bacterial-type flagellum assembly"/>
    <property type="evidence" value="ECO:0007669"/>
    <property type="project" value="InterPro"/>
</dbReference>
<evidence type="ECO:0000256" key="2">
    <source>
        <dbReference type="ARBA" id="ARBA00006156"/>
    </source>
</evidence>
<evidence type="ECO:0000256" key="7">
    <source>
        <dbReference type="ARBA" id="ARBA00023136"/>
    </source>
</evidence>
<keyword evidence="11" id="KW-1185">Reference proteome</keyword>
<dbReference type="OrthoDB" id="9806440at2"/>
<evidence type="ECO:0000256" key="6">
    <source>
        <dbReference type="ARBA" id="ARBA00022989"/>
    </source>
</evidence>
<dbReference type="GO" id="GO:0009425">
    <property type="term" value="C:bacterial-type flagellum basal body"/>
    <property type="evidence" value="ECO:0007669"/>
    <property type="project" value="UniProtKB-SubCell"/>
</dbReference>
<dbReference type="EMBL" id="FQVH01000008">
    <property type="protein sequence ID" value="SHE94276.1"/>
    <property type="molecule type" value="Genomic_DNA"/>
</dbReference>